<keyword evidence="4" id="KW-0862">Zinc</keyword>
<feature type="domain" description="MPN" evidence="6">
    <location>
        <begin position="4"/>
        <end position="101"/>
    </location>
</feature>
<feature type="non-terminal residue" evidence="7">
    <location>
        <position position="101"/>
    </location>
</feature>
<dbReference type="InterPro" id="IPR037518">
    <property type="entry name" value="MPN"/>
</dbReference>
<dbReference type="EMBL" id="UINC01152596">
    <property type="protein sequence ID" value="SVD46854.1"/>
    <property type="molecule type" value="Genomic_DNA"/>
</dbReference>
<feature type="non-terminal residue" evidence="7">
    <location>
        <position position="1"/>
    </location>
</feature>
<evidence type="ECO:0000256" key="4">
    <source>
        <dbReference type="ARBA" id="ARBA00022833"/>
    </source>
</evidence>
<dbReference type="PROSITE" id="PS50249">
    <property type="entry name" value="MPN"/>
    <property type="match status" value="1"/>
</dbReference>
<keyword evidence="3" id="KW-0378">Hydrolase</keyword>
<name>A0A382VK72_9ZZZZ</name>
<dbReference type="InterPro" id="IPR028090">
    <property type="entry name" value="JAB_dom_prok"/>
</dbReference>
<dbReference type="GO" id="GO:0008270">
    <property type="term" value="F:zinc ion binding"/>
    <property type="evidence" value="ECO:0007669"/>
    <property type="project" value="TreeGrafter"/>
</dbReference>
<dbReference type="GO" id="GO:0006508">
    <property type="term" value="P:proteolysis"/>
    <property type="evidence" value="ECO:0007669"/>
    <property type="project" value="UniProtKB-KW"/>
</dbReference>
<proteinExistence type="predicted"/>
<gene>
    <name evidence="7" type="ORF">METZ01_LOCUS399708</name>
</gene>
<evidence type="ECO:0000256" key="3">
    <source>
        <dbReference type="ARBA" id="ARBA00022801"/>
    </source>
</evidence>
<dbReference type="Gene3D" id="3.40.140.10">
    <property type="entry name" value="Cytidine Deaminase, domain 2"/>
    <property type="match status" value="1"/>
</dbReference>
<keyword evidence="1" id="KW-0645">Protease</keyword>
<organism evidence="7">
    <name type="scientific">marine metagenome</name>
    <dbReference type="NCBI Taxonomy" id="408172"/>
    <lineage>
        <taxon>unclassified sequences</taxon>
        <taxon>metagenomes</taxon>
        <taxon>ecological metagenomes</taxon>
    </lineage>
</organism>
<evidence type="ECO:0000256" key="1">
    <source>
        <dbReference type="ARBA" id="ARBA00022670"/>
    </source>
</evidence>
<dbReference type="PANTHER" id="PTHR34858">
    <property type="entry name" value="CYSO-CYSTEINE PEPTIDASE"/>
    <property type="match status" value="1"/>
</dbReference>
<evidence type="ECO:0000256" key="2">
    <source>
        <dbReference type="ARBA" id="ARBA00022723"/>
    </source>
</evidence>
<dbReference type="PANTHER" id="PTHR34858:SF1">
    <property type="entry name" value="CYSO-CYSTEINE PEPTIDASE"/>
    <property type="match status" value="1"/>
</dbReference>
<dbReference type="InterPro" id="IPR051929">
    <property type="entry name" value="VirAsm_ModProt"/>
</dbReference>
<dbReference type="Pfam" id="PF14464">
    <property type="entry name" value="Prok-JAB"/>
    <property type="match status" value="1"/>
</dbReference>
<dbReference type="GO" id="GO:0008235">
    <property type="term" value="F:metalloexopeptidase activity"/>
    <property type="evidence" value="ECO:0007669"/>
    <property type="project" value="TreeGrafter"/>
</dbReference>
<dbReference type="AlphaFoldDB" id="A0A382VK72"/>
<accession>A0A382VK72</accession>
<reference evidence="7" key="1">
    <citation type="submission" date="2018-05" db="EMBL/GenBank/DDBJ databases">
        <authorList>
            <person name="Lanie J.A."/>
            <person name="Ng W.-L."/>
            <person name="Kazmierczak K.M."/>
            <person name="Andrzejewski T.M."/>
            <person name="Davidsen T.M."/>
            <person name="Wayne K.J."/>
            <person name="Tettelin H."/>
            <person name="Glass J.I."/>
            <person name="Rusch D."/>
            <person name="Podicherti R."/>
            <person name="Tsui H.-C.T."/>
            <person name="Winkler M.E."/>
        </authorList>
    </citation>
    <scope>NUCLEOTIDE SEQUENCE</scope>
</reference>
<dbReference type="CDD" id="cd08070">
    <property type="entry name" value="MPN_like"/>
    <property type="match status" value="1"/>
</dbReference>
<keyword evidence="5" id="KW-0482">Metalloprotease</keyword>
<dbReference type="SUPFAM" id="SSF102712">
    <property type="entry name" value="JAB1/MPN domain"/>
    <property type="match status" value="1"/>
</dbReference>
<evidence type="ECO:0000313" key="7">
    <source>
        <dbReference type="EMBL" id="SVD46854.1"/>
    </source>
</evidence>
<sequence>VKEIILNQTQVDLLRDHATKCGSNESCAMLLGIHNKQQWNVKEVFLTRNADGDSEVTFTIPPEELLYGYKLADEKHLELVGIFHSHPNSIAAPSNTDKKFM</sequence>
<evidence type="ECO:0000259" key="6">
    <source>
        <dbReference type="PROSITE" id="PS50249"/>
    </source>
</evidence>
<evidence type="ECO:0000256" key="5">
    <source>
        <dbReference type="ARBA" id="ARBA00023049"/>
    </source>
</evidence>
<protein>
    <recommendedName>
        <fullName evidence="6">MPN domain-containing protein</fullName>
    </recommendedName>
</protein>
<keyword evidence="2" id="KW-0479">Metal-binding</keyword>